<evidence type="ECO:0000256" key="4">
    <source>
        <dbReference type="PROSITE-ProRule" id="PRU00146"/>
    </source>
</evidence>
<name>A0ABM1ZTT1_AEDAL</name>
<dbReference type="InterPro" id="IPR019787">
    <property type="entry name" value="Znf_PHD-finger"/>
</dbReference>
<keyword evidence="3" id="KW-0862">Zinc</keyword>
<dbReference type="PROSITE" id="PS01359">
    <property type="entry name" value="ZF_PHD_1"/>
    <property type="match status" value="1"/>
</dbReference>
<accession>A0ABM1ZTT1</accession>
<evidence type="ECO:0000259" key="6">
    <source>
        <dbReference type="PROSITE" id="PS50016"/>
    </source>
</evidence>
<dbReference type="GeneID" id="109416614"/>
<keyword evidence="5" id="KW-0175">Coiled coil</keyword>
<dbReference type="Pfam" id="PF00628">
    <property type="entry name" value="PHD"/>
    <property type="match status" value="1"/>
</dbReference>
<keyword evidence="8" id="KW-1185">Reference proteome</keyword>
<dbReference type="Gene3D" id="3.30.40.10">
    <property type="entry name" value="Zinc/RING finger domain, C3HC4 (zinc finger)"/>
    <property type="match status" value="1"/>
</dbReference>
<keyword evidence="1" id="KW-0479">Metal-binding</keyword>
<feature type="domain" description="PHD-type" evidence="6">
    <location>
        <begin position="14"/>
        <end position="65"/>
    </location>
</feature>
<dbReference type="Gene3D" id="3.30.70.270">
    <property type="match status" value="1"/>
</dbReference>
<dbReference type="PANTHER" id="PTHR47331">
    <property type="entry name" value="PHD-TYPE DOMAIN-CONTAINING PROTEIN"/>
    <property type="match status" value="1"/>
</dbReference>
<dbReference type="InterPro" id="IPR011011">
    <property type="entry name" value="Znf_FYVE_PHD"/>
</dbReference>
<dbReference type="InterPro" id="IPR005312">
    <property type="entry name" value="DUF1759"/>
</dbReference>
<keyword evidence="2 4" id="KW-0863">Zinc-finger</keyword>
<dbReference type="Pfam" id="PF03564">
    <property type="entry name" value="DUF1759"/>
    <property type="match status" value="1"/>
</dbReference>
<dbReference type="Pfam" id="PF05380">
    <property type="entry name" value="Peptidase_A17"/>
    <property type="match status" value="1"/>
</dbReference>
<reference evidence="7" key="2">
    <citation type="submission" date="2025-05" db="UniProtKB">
        <authorList>
            <consortium name="EnsemblMetazoa"/>
        </authorList>
    </citation>
    <scope>IDENTIFICATION</scope>
    <source>
        <strain evidence="7">Foshan</strain>
    </source>
</reference>
<dbReference type="CDD" id="cd15489">
    <property type="entry name" value="PHD_SF"/>
    <property type="match status" value="1"/>
</dbReference>
<feature type="coiled-coil region" evidence="5">
    <location>
        <begin position="101"/>
        <end position="137"/>
    </location>
</feature>
<dbReference type="InterPro" id="IPR043128">
    <property type="entry name" value="Rev_trsase/Diguanyl_cyclase"/>
</dbReference>
<dbReference type="InterPro" id="IPR043502">
    <property type="entry name" value="DNA/RNA_pol_sf"/>
</dbReference>
<dbReference type="Proteomes" id="UP000069940">
    <property type="component" value="Unassembled WGS sequence"/>
</dbReference>
<dbReference type="RefSeq" id="XP_062699140.1">
    <property type="nucleotide sequence ID" value="XM_062843156.1"/>
</dbReference>
<evidence type="ECO:0000256" key="1">
    <source>
        <dbReference type="ARBA" id="ARBA00022723"/>
    </source>
</evidence>
<evidence type="ECO:0000256" key="3">
    <source>
        <dbReference type="ARBA" id="ARBA00022833"/>
    </source>
</evidence>
<dbReference type="SUPFAM" id="SSF56672">
    <property type="entry name" value="DNA/RNA polymerases"/>
    <property type="match status" value="1"/>
</dbReference>
<sequence>MSEKNVNVSTPGGDKQCKKCDRGDIDDNMVCCDICEGWVHFQCAGVTDSIGEPDRSWKCSACLADWNGSSKSEVSFNESSVSKSSRVSQRLQLSLQLLEEQQKLKKKRAAEELKIRRMEEEAKLKAMDDEQEFLKQKYELLMQIGEEKESSSRKSGVSVRSKRVQLEKWLNKGSSADGVVPPRPSTTQAGSAFPLPIASEVETGAKAAPTCSISNTKKSAVPLNQGMLYADPTIPVQGGSVTALAQSYELLATTAVPGSASCNPTTHSAVPDITVSAAAGTVSSLAHAVPASTSPADTVSRRAEKMSATHHITSGTVPVYSYPGVISMSSAATVPMSANPHIFHRTYGNHLQYPVPTTSNPPSRLPCFIPTNPVSLPVENQPVLQSTSSFQYPAVPEATLARGQSIWYPANPEVAACTSSSFHPIPSVVDASFGIQANPRVFHGSHASVPHPVITEAMGTGYTRNNPPLHSVGPTSAQLAARQVMPRELPKFSGDPQEWPMFYSSFTNTTEVCGYTDAENLARLQRSLGGSALEAVRSRLLLPASVPFVMNTLHKLYGRPEILINSLLKKVRNVPSPKSDNLNSIVAYGLAIQNLVDHIILADQQAHLANPMLLQELIEKLPTSLKMQWGTYKQQCVNVNLATFNSFMSGLVNLVSELSIDVDSAQNHQKHNRTDKPKQKEKLFTHMGESSSAATKESTCGESSSKACSYCDKDGHQILNCSGFKALDIGGRWKAVRQKNLCRLCLIPHRKWPCRSKKECNVEGCRIRHHTLLHSVHSQNADSRSTNIAVHQNHHGTKSYTLFRYLPVTLYGNGKQVDTFVFLDDGSSSTLLEAEIATQLGIEGEPDSLWLSWTGKIGRHEKASKRISVKISGANKEEKYLLNDVRTVQELGLPNQTLNYTELAKAFPHLQGIPVDSYINAKPGMIIGIEHVRMITSLRIREGGNNDPVAAKTRLGWCVYGRNSTSESVEQLHVHVAECISNTELHDSMRKFFAVEEAVVTQQIESDEDKRARSILETTTIRRKGRMEVGLLWRKDDVRFPDSYQMALSRLRGLEKRLAKDSVLRNKVNEQLESFVRKQYVRVLSPEELENTDPFRRWYLPLGIVTNPKKPNKIRMVWDAAAKVGGVGFNDMLLKGPDLLVPLVDVLLRFREGKIAVCSDIREMFLRILIREEDSRSQCFLWRNNPEEDVQVYVINVAMFGATSSPCTAQYAKNRNALDFAEEYPRAVDAIVKGHYVDDFLDSVNSVDEAVQLVTQVQNIHASAGFHFGKILSNSSDVLDRLGEASSSTIKSLNLDKDAVYERVLGVVWIPSADHFTFDRTGLEEVLGSNPAAPTKRQVLRTVMKLYDPLGFVAHFVVHGKILMQEIWRSGTNWDEPIAEHLRELWIKWIALYESINEVAIPRCFFGDLQPQHVDEIEIHVFTDASIAACACVAYLRMAHNGGSWCSMIAAKTKVAPLRTLSVPRLELQAAMMGARLLQNICTALTLNIRRRFLWTDSSTVLAWIRSDGRRYHQFVSFRVGEILSLTSVDEWNYVPSKMNVADDATKWNAGPSFDPDSRWFKGPYFLREPKERWPREPAKEVSRTEAASEESVMNYDSSFMYRSFGYSYGK</sequence>
<dbReference type="SUPFAM" id="SSF57903">
    <property type="entry name" value="FYVE/PHD zinc finger"/>
    <property type="match status" value="1"/>
</dbReference>
<dbReference type="InterPro" id="IPR001965">
    <property type="entry name" value="Znf_PHD"/>
</dbReference>
<dbReference type="EnsemblMetazoa" id="AALFPA23_021589.R31934">
    <property type="protein sequence ID" value="AALFPA23_021589.P31934"/>
    <property type="gene ID" value="AALFPA23_021589"/>
</dbReference>
<dbReference type="InterPro" id="IPR013083">
    <property type="entry name" value="Znf_RING/FYVE/PHD"/>
</dbReference>
<reference evidence="8" key="1">
    <citation type="journal article" date="2015" name="Proc. Natl. Acad. Sci. U.S.A.">
        <title>Genome sequence of the Asian Tiger mosquito, Aedes albopictus, reveals insights into its biology, genetics, and evolution.</title>
        <authorList>
            <person name="Chen X.G."/>
            <person name="Jiang X."/>
            <person name="Gu J."/>
            <person name="Xu M."/>
            <person name="Wu Y."/>
            <person name="Deng Y."/>
            <person name="Zhang C."/>
            <person name="Bonizzoni M."/>
            <person name="Dermauw W."/>
            <person name="Vontas J."/>
            <person name="Armbruster P."/>
            <person name="Huang X."/>
            <person name="Yang Y."/>
            <person name="Zhang H."/>
            <person name="He W."/>
            <person name="Peng H."/>
            <person name="Liu Y."/>
            <person name="Wu K."/>
            <person name="Chen J."/>
            <person name="Lirakis M."/>
            <person name="Topalis P."/>
            <person name="Van Leeuwen T."/>
            <person name="Hall A.B."/>
            <person name="Jiang X."/>
            <person name="Thorpe C."/>
            <person name="Mueller R.L."/>
            <person name="Sun C."/>
            <person name="Waterhouse R.M."/>
            <person name="Yan G."/>
            <person name="Tu Z.J."/>
            <person name="Fang X."/>
            <person name="James A.A."/>
        </authorList>
    </citation>
    <scope>NUCLEOTIDE SEQUENCE [LARGE SCALE GENOMIC DNA]</scope>
    <source>
        <strain evidence="8">Foshan</strain>
    </source>
</reference>
<dbReference type="InterPro" id="IPR019786">
    <property type="entry name" value="Zinc_finger_PHD-type_CS"/>
</dbReference>
<protein>
    <recommendedName>
        <fullName evidence="6">PHD-type domain-containing protein</fullName>
    </recommendedName>
</protein>
<dbReference type="PANTHER" id="PTHR47331:SF5">
    <property type="entry name" value="RIBONUCLEASE H"/>
    <property type="match status" value="1"/>
</dbReference>
<dbReference type="PROSITE" id="PS50016">
    <property type="entry name" value="ZF_PHD_2"/>
    <property type="match status" value="1"/>
</dbReference>
<evidence type="ECO:0000256" key="5">
    <source>
        <dbReference type="SAM" id="Coils"/>
    </source>
</evidence>
<evidence type="ECO:0000313" key="8">
    <source>
        <dbReference type="Proteomes" id="UP000069940"/>
    </source>
</evidence>
<evidence type="ECO:0000313" key="7">
    <source>
        <dbReference type="EnsemblMetazoa" id="AALFPA23_021589.P31934"/>
    </source>
</evidence>
<dbReference type="Gene3D" id="3.10.10.10">
    <property type="entry name" value="HIV Type 1 Reverse Transcriptase, subunit A, domain 1"/>
    <property type="match status" value="1"/>
</dbReference>
<dbReference type="SMART" id="SM00249">
    <property type="entry name" value="PHD"/>
    <property type="match status" value="1"/>
</dbReference>
<evidence type="ECO:0000256" key="2">
    <source>
        <dbReference type="ARBA" id="ARBA00022771"/>
    </source>
</evidence>
<proteinExistence type="predicted"/>
<organism evidence="7 8">
    <name type="scientific">Aedes albopictus</name>
    <name type="common">Asian tiger mosquito</name>
    <name type="synonym">Stegomyia albopicta</name>
    <dbReference type="NCBI Taxonomy" id="7160"/>
    <lineage>
        <taxon>Eukaryota</taxon>
        <taxon>Metazoa</taxon>
        <taxon>Ecdysozoa</taxon>
        <taxon>Arthropoda</taxon>
        <taxon>Hexapoda</taxon>
        <taxon>Insecta</taxon>
        <taxon>Pterygota</taxon>
        <taxon>Neoptera</taxon>
        <taxon>Endopterygota</taxon>
        <taxon>Diptera</taxon>
        <taxon>Nematocera</taxon>
        <taxon>Culicoidea</taxon>
        <taxon>Culicidae</taxon>
        <taxon>Culicinae</taxon>
        <taxon>Aedini</taxon>
        <taxon>Aedes</taxon>
        <taxon>Stegomyia</taxon>
    </lineage>
</organism>
<dbReference type="InterPro" id="IPR008042">
    <property type="entry name" value="Retrotrans_Pao"/>
</dbReference>